<accession>A0A3S4ZXS3</accession>
<dbReference type="AlphaFoldDB" id="A0A3S4ZXS3"/>
<dbReference type="Proteomes" id="UP000784294">
    <property type="component" value="Unassembled WGS sequence"/>
</dbReference>
<proteinExistence type="predicted"/>
<feature type="compositionally biased region" description="Acidic residues" evidence="1">
    <location>
        <begin position="388"/>
        <end position="408"/>
    </location>
</feature>
<evidence type="ECO:0000313" key="3">
    <source>
        <dbReference type="Proteomes" id="UP000784294"/>
    </source>
</evidence>
<feature type="region of interest" description="Disordered" evidence="1">
    <location>
        <begin position="387"/>
        <end position="430"/>
    </location>
</feature>
<protein>
    <submittedName>
        <fullName evidence="2">Uncharacterized protein</fullName>
    </submittedName>
</protein>
<sequence length="430" mass="43675">MTIPATTSVLAYSKAPAPTFDGIGTTSVPLDRQSHSALCPGDSGAGPHSSAGITTSSSSTNTSLTTGLSVCAGCACPYHLTCLLEEASVPGLFAEGGDSNIAIGTGVTTTYSSNAILSFNSRRRRSGTLNLSSSAASLAQVSNDANATSLPVSSSCIPSSSPQVSASGMPLPAGGVGGGHFGLASSLGNITSARLEATLGSLMICSTCRHISQISRNLELSMTTSIPIVLPSPALINLLSSGSRGAASVASGNAAFAKVVSPRLAGRKVALATRRFKPSGGKAFGLLESEDAVHPECGASEDSEEKIGQTYSDDVDGAKVDADYDDDVEGDVEAASADAGFVGDYEDEEGMGGVVHGDAAGLSATTSLDNGYSADGMVGHSGLPIEMMGEDGDYEDEEDFNEQEDDFPDNQSRLMADGNLAREFKSRQVG</sequence>
<evidence type="ECO:0000313" key="2">
    <source>
        <dbReference type="EMBL" id="VEL14630.1"/>
    </source>
</evidence>
<feature type="compositionally biased region" description="Low complexity" evidence="1">
    <location>
        <begin position="49"/>
        <end position="60"/>
    </location>
</feature>
<name>A0A3S4ZXS3_9PLAT</name>
<feature type="compositionally biased region" description="Basic and acidic residues" evidence="1">
    <location>
        <begin position="420"/>
        <end position="430"/>
    </location>
</feature>
<dbReference type="EMBL" id="CAAALY010021799">
    <property type="protein sequence ID" value="VEL14630.1"/>
    <property type="molecule type" value="Genomic_DNA"/>
</dbReference>
<feature type="region of interest" description="Disordered" evidence="1">
    <location>
        <begin position="34"/>
        <end position="60"/>
    </location>
</feature>
<evidence type="ECO:0000256" key="1">
    <source>
        <dbReference type="SAM" id="MobiDB-lite"/>
    </source>
</evidence>
<reference evidence="2" key="1">
    <citation type="submission" date="2018-11" db="EMBL/GenBank/DDBJ databases">
        <authorList>
            <consortium name="Pathogen Informatics"/>
        </authorList>
    </citation>
    <scope>NUCLEOTIDE SEQUENCE</scope>
</reference>
<keyword evidence="3" id="KW-1185">Reference proteome</keyword>
<comment type="caution">
    <text evidence="2">The sequence shown here is derived from an EMBL/GenBank/DDBJ whole genome shotgun (WGS) entry which is preliminary data.</text>
</comment>
<gene>
    <name evidence="2" type="ORF">PXEA_LOCUS8070</name>
</gene>
<organism evidence="2 3">
    <name type="scientific">Protopolystoma xenopodis</name>
    <dbReference type="NCBI Taxonomy" id="117903"/>
    <lineage>
        <taxon>Eukaryota</taxon>
        <taxon>Metazoa</taxon>
        <taxon>Spiralia</taxon>
        <taxon>Lophotrochozoa</taxon>
        <taxon>Platyhelminthes</taxon>
        <taxon>Monogenea</taxon>
        <taxon>Polyopisthocotylea</taxon>
        <taxon>Polystomatidea</taxon>
        <taxon>Polystomatidae</taxon>
        <taxon>Protopolystoma</taxon>
    </lineage>
</organism>